<dbReference type="EMBL" id="LFYR01000192">
    <property type="protein sequence ID" value="KMZ75268.1"/>
    <property type="molecule type" value="Genomic_DNA"/>
</dbReference>
<sequence>MLARDLNSIAEKLAHAGGGVRACSALSHADGNVRARLLGLLSQSQSRGRRWVALVIRIILQAIQSFSCRSSLHTHRPQCVLNLTHFQTELPDRMAIPNVPKAKEPNSI</sequence>
<dbReference type="AlphaFoldDB" id="A0A0K9Q1Y6"/>
<comment type="caution">
    <text evidence="1">The sequence shown here is derived from an EMBL/GenBank/DDBJ whole genome shotgun (WGS) entry which is preliminary data.</text>
</comment>
<keyword evidence="2" id="KW-1185">Reference proteome</keyword>
<reference evidence="2" key="1">
    <citation type="journal article" date="2016" name="Nature">
        <title>The genome of the seagrass Zostera marina reveals angiosperm adaptation to the sea.</title>
        <authorList>
            <person name="Olsen J.L."/>
            <person name="Rouze P."/>
            <person name="Verhelst B."/>
            <person name="Lin Y.-C."/>
            <person name="Bayer T."/>
            <person name="Collen J."/>
            <person name="Dattolo E."/>
            <person name="De Paoli E."/>
            <person name="Dittami S."/>
            <person name="Maumus F."/>
            <person name="Michel G."/>
            <person name="Kersting A."/>
            <person name="Lauritano C."/>
            <person name="Lohaus R."/>
            <person name="Toepel M."/>
            <person name="Tonon T."/>
            <person name="Vanneste K."/>
            <person name="Amirebrahimi M."/>
            <person name="Brakel J."/>
            <person name="Bostroem C."/>
            <person name="Chovatia M."/>
            <person name="Grimwood J."/>
            <person name="Jenkins J.W."/>
            <person name="Jueterbock A."/>
            <person name="Mraz A."/>
            <person name="Stam W.T."/>
            <person name="Tice H."/>
            <person name="Bornberg-Bauer E."/>
            <person name="Green P.J."/>
            <person name="Pearson G.A."/>
            <person name="Procaccini G."/>
            <person name="Duarte C.M."/>
            <person name="Schmutz J."/>
            <person name="Reusch T.B.H."/>
            <person name="Van de Peer Y."/>
        </authorList>
    </citation>
    <scope>NUCLEOTIDE SEQUENCE [LARGE SCALE GENOMIC DNA]</scope>
    <source>
        <strain evidence="2">cv. Finnish</strain>
    </source>
</reference>
<evidence type="ECO:0000313" key="2">
    <source>
        <dbReference type="Proteomes" id="UP000036987"/>
    </source>
</evidence>
<protein>
    <submittedName>
        <fullName evidence="1">Uncharacterized protein</fullName>
    </submittedName>
</protein>
<name>A0A0K9Q1Y6_ZOSMR</name>
<proteinExistence type="predicted"/>
<organism evidence="1 2">
    <name type="scientific">Zostera marina</name>
    <name type="common">Eelgrass</name>
    <dbReference type="NCBI Taxonomy" id="29655"/>
    <lineage>
        <taxon>Eukaryota</taxon>
        <taxon>Viridiplantae</taxon>
        <taxon>Streptophyta</taxon>
        <taxon>Embryophyta</taxon>
        <taxon>Tracheophyta</taxon>
        <taxon>Spermatophyta</taxon>
        <taxon>Magnoliopsida</taxon>
        <taxon>Liliopsida</taxon>
        <taxon>Zosteraceae</taxon>
        <taxon>Zostera</taxon>
    </lineage>
</organism>
<dbReference type="Proteomes" id="UP000036987">
    <property type="component" value="Unassembled WGS sequence"/>
</dbReference>
<accession>A0A0K9Q1Y6</accession>
<gene>
    <name evidence="1" type="ORF">ZOSMA_117G00880</name>
</gene>
<evidence type="ECO:0000313" key="1">
    <source>
        <dbReference type="EMBL" id="KMZ75268.1"/>
    </source>
</evidence>